<accession>A0A812NU14</accession>
<proteinExistence type="predicted"/>
<comment type="caution">
    <text evidence="1">The sequence shown here is derived from an EMBL/GenBank/DDBJ whole genome shotgun (WGS) entry which is preliminary data.</text>
</comment>
<evidence type="ECO:0000313" key="2">
    <source>
        <dbReference type="Proteomes" id="UP000604046"/>
    </source>
</evidence>
<name>A0A812NU14_9DINO</name>
<reference evidence="1" key="1">
    <citation type="submission" date="2021-02" db="EMBL/GenBank/DDBJ databases">
        <authorList>
            <person name="Dougan E. K."/>
            <person name="Rhodes N."/>
            <person name="Thang M."/>
            <person name="Chan C."/>
        </authorList>
    </citation>
    <scope>NUCLEOTIDE SEQUENCE</scope>
</reference>
<organism evidence="1 2">
    <name type="scientific">Symbiodinium natans</name>
    <dbReference type="NCBI Taxonomy" id="878477"/>
    <lineage>
        <taxon>Eukaryota</taxon>
        <taxon>Sar</taxon>
        <taxon>Alveolata</taxon>
        <taxon>Dinophyceae</taxon>
        <taxon>Suessiales</taxon>
        <taxon>Symbiodiniaceae</taxon>
        <taxon>Symbiodinium</taxon>
    </lineage>
</organism>
<dbReference type="AlphaFoldDB" id="A0A812NU14"/>
<protein>
    <submittedName>
        <fullName evidence="1">Uncharacterized protein</fullName>
    </submittedName>
</protein>
<evidence type="ECO:0000313" key="1">
    <source>
        <dbReference type="EMBL" id="CAE7322586.1"/>
    </source>
</evidence>
<sequence>MKISNTQIPFGPCHAVLAAGMPTQPLGGRFQVELSIVVGGRSCSCAGIQFTKPCNGPLQLSARFLAVGAGLLRDALLCGHNSISCEQVFACASGSDGGARWQRGRAGRHEP</sequence>
<gene>
    <name evidence="1" type="ORF">SNAT2548_LOCUS16906</name>
</gene>
<dbReference type="Proteomes" id="UP000604046">
    <property type="component" value="Unassembled WGS sequence"/>
</dbReference>
<dbReference type="EMBL" id="CAJNDS010002094">
    <property type="protein sequence ID" value="CAE7322586.1"/>
    <property type="molecule type" value="Genomic_DNA"/>
</dbReference>
<keyword evidence="2" id="KW-1185">Reference proteome</keyword>